<organism evidence="2 3">
    <name type="scientific">Cercophora samala</name>
    <dbReference type="NCBI Taxonomy" id="330535"/>
    <lineage>
        <taxon>Eukaryota</taxon>
        <taxon>Fungi</taxon>
        <taxon>Dikarya</taxon>
        <taxon>Ascomycota</taxon>
        <taxon>Pezizomycotina</taxon>
        <taxon>Sordariomycetes</taxon>
        <taxon>Sordariomycetidae</taxon>
        <taxon>Sordariales</taxon>
        <taxon>Lasiosphaeriaceae</taxon>
        <taxon>Cercophora</taxon>
    </lineage>
</organism>
<gene>
    <name evidence="2" type="ORF">QBC41DRAFT_287468</name>
</gene>
<evidence type="ECO:0000256" key="1">
    <source>
        <dbReference type="SAM" id="SignalP"/>
    </source>
</evidence>
<sequence>MKFTIATIALGFFGLASAAPAEANIVAKQTHAATSAQITNFTASCGASSCSYTANAVILPENVAVTFTHTTSGSTIPNNSGFFTSSDPAVFFRFNLILSDVRFVLSDAHEVGVAVNLDRIAPRTDFTTTSYVGPSSFTLS</sequence>
<dbReference type="Proteomes" id="UP001174997">
    <property type="component" value="Unassembled WGS sequence"/>
</dbReference>
<evidence type="ECO:0000313" key="2">
    <source>
        <dbReference type="EMBL" id="KAK0658895.1"/>
    </source>
</evidence>
<evidence type="ECO:0000313" key="3">
    <source>
        <dbReference type="Proteomes" id="UP001174997"/>
    </source>
</evidence>
<name>A0AA40D0V2_9PEZI</name>
<comment type="caution">
    <text evidence="2">The sequence shown here is derived from an EMBL/GenBank/DDBJ whole genome shotgun (WGS) entry which is preliminary data.</text>
</comment>
<protein>
    <submittedName>
        <fullName evidence="2">Uncharacterized protein</fullName>
    </submittedName>
</protein>
<feature type="chain" id="PRO_5041335399" evidence="1">
    <location>
        <begin position="19"/>
        <end position="140"/>
    </location>
</feature>
<proteinExistence type="predicted"/>
<reference evidence="2" key="1">
    <citation type="submission" date="2023-06" db="EMBL/GenBank/DDBJ databases">
        <title>Genome-scale phylogeny and comparative genomics of the fungal order Sordariales.</title>
        <authorList>
            <consortium name="Lawrence Berkeley National Laboratory"/>
            <person name="Hensen N."/>
            <person name="Bonometti L."/>
            <person name="Westerberg I."/>
            <person name="Brannstrom I.O."/>
            <person name="Guillou S."/>
            <person name="Cros-Aarteil S."/>
            <person name="Calhoun S."/>
            <person name="Haridas S."/>
            <person name="Kuo A."/>
            <person name="Mondo S."/>
            <person name="Pangilinan J."/>
            <person name="Riley R."/>
            <person name="Labutti K."/>
            <person name="Andreopoulos B."/>
            <person name="Lipzen A."/>
            <person name="Chen C."/>
            <person name="Yanf M."/>
            <person name="Daum C."/>
            <person name="Ng V."/>
            <person name="Clum A."/>
            <person name="Steindorff A."/>
            <person name="Ohm R."/>
            <person name="Martin F."/>
            <person name="Silar P."/>
            <person name="Natvig D."/>
            <person name="Lalanne C."/>
            <person name="Gautier V."/>
            <person name="Ament-Velasquez S.L."/>
            <person name="Kruys A."/>
            <person name="Hutchinson M.I."/>
            <person name="Powell A.J."/>
            <person name="Barry K."/>
            <person name="Miller A.N."/>
            <person name="Grigoriev I.V."/>
            <person name="Debuchy R."/>
            <person name="Gladieux P."/>
            <person name="Thoren M.H."/>
            <person name="Johannesson H."/>
        </authorList>
    </citation>
    <scope>NUCLEOTIDE SEQUENCE</scope>
    <source>
        <strain evidence="2">CBS 307.81</strain>
    </source>
</reference>
<keyword evidence="3" id="KW-1185">Reference proteome</keyword>
<feature type="signal peptide" evidence="1">
    <location>
        <begin position="1"/>
        <end position="18"/>
    </location>
</feature>
<dbReference type="EMBL" id="JAULSY010000196">
    <property type="protein sequence ID" value="KAK0658895.1"/>
    <property type="molecule type" value="Genomic_DNA"/>
</dbReference>
<dbReference type="AlphaFoldDB" id="A0AA40D0V2"/>
<keyword evidence="1" id="KW-0732">Signal</keyword>
<accession>A0AA40D0V2</accession>